<gene>
    <name evidence="2" type="ORF">QCA50_004712</name>
    <name evidence="1" type="ORF">QCA50_020195</name>
</gene>
<keyword evidence="3" id="KW-1185">Reference proteome</keyword>
<accession>A0AAW0FC93</accession>
<dbReference type="Proteomes" id="UP001385951">
    <property type="component" value="Unassembled WGS sequence"/>
</dbReference>
<evidence type="ECO:0000313" key="1">
    <source>
        <dbReference type="EMBL" id="KAK7676859.1"/>
    </source>
</evidence>
<organism evidence="1 3">
    <name type="scientific">Cerrena zonata</name>
    <dbReference type="NCBI Taxonomy" id="2478898"/>
    <lineage>
        <taxon>Eukaryota</taxon>
        <taxon>Fungi</taxon>
        <taxon>Dikarya</taxon>
        <taxon>Basidiomycota</taxon>
        <taxon>Agaricomycotina</taxon>
        <taxon>Agaricomycetes</taxon>
        <taxon>Polyporales</taxon>
        <taxon>Cerrenaceae</taxon>
        <taxon>Cerrena</taxon>
    </lineage>
</organism>
<evidence type="ECO:0000313" key="3">
    <source>
        <dbReference type="Proteomes" id="UP001385951"/>
    </source>
</evidence>
<name>A0AAW0FC93_9APHY</name>
<reference evidence="1 3" key="1">
    <citation type="submission" date="2022-09" db="EMBL/GenBank/DDBJ databases">
        <authorList>
            <person name="Palmer J.M."/>
        </authorList>
    </citation>
    <scope>NUCLEOTIDE SEQUENCE [LARGE SCALE GENOMIC DNA]</scope>
    <source>
        <strain evidence="1 3">DSM 7382</strain>
    </source>
</reference>
<comment type="caution">
    <text evidence="1">The sequence shown here is derived from an EMBL/GenBank/DDBJ whole genome shotgun (WGS) entry which is preliminary data.</text>
</comment>
<evidence type="ECO:0000313" key="2">
    <source>
        <dbReference type="EMBL" id="KAK7691318.1"/>
    </source>
</evidence>
<protein>
    <submittedName>
        <fullName evidence="1">Uncharacterized protein</fullName>
    </submittedName>
</protein>
<dbReference type="EMBL" id="JASBNA010000102">
    <property type="protein sequence ID" value="KAK7676859.1"/>
    <property type="molecule type" value="Genomic_DNA"/>
</dbReference>
<proteinExistence type="predicted"/>
<dbReference type="EMBL" id="JASBNA010000005">
    <property type="protein sequence ID" value="KAK7691318.1"/>
    <property type="molecule type" value="Genomic_DNA"/>
</dbReference>
<sequence>MAGTTATLPPPTWPQPADLFTGTIKLDLAGPVVCRYYRIGHALYRFVHHPEATSDTVRRRWRIGLHTEVVALKQAISALMISGCTGGPFFARCTFPWLNEVNPDLFIIDWSKVTPLPHFPLQMWMTPYLVTVNDWWTYDPQQEGTPPVWWNATEAEVADFLPLCTLPVSIVDEQKRLLQESNDVLRTLQRLVSQPFARTVSK</sequence>
<dbReference type="AlphaFoldDB" id="A0AAW0FC93"/>